<evidence type="ECO:0000313" key="1">
    <source>
        <dbReference type="EMBL" id="RAI81424.1"/>
    </source>
</evidence>
<organism evidence="1 2">
    <name type="scientific">Macrococcoides goetzii</name>
    <dbReference type="NCBI Taxonomy" id="1891097"/>
    <lineage>
        <taxon>Bacteria</taxon>
        <taxon>Bacillati</taxon>
        <taxon>Bacillota</taxon>
        <taxon>Bacilli</taxon>
        <taxon>Bacillales</taxon>
        <taxon>Staphylococcaceae</taxon>
        <taxon>Macrococcoides</taxon>
    </lineage>
</organism>
<name>A0A395GBQ5_9STAP</name>
<accession>A0A395GBQ5</accession>
<keyword evidence="2" id="KW-1185">Reference proteome</keyword>
<comment type="caution">
    <text evidence="1">The sequence shown here is derived from an EMBL/GenBank/DDBJ whole genome shotgun (WGS) entry which is preliminary data.</text>
</comment>
<dbReference type="RefSeq" id="WP_099578804.1">
    <property type="nucleotide sequence ID" value="NZ_MJBI02000002.1"/>
</dbReference>
<protein>
    <submittedName>
        <fullName evidence="1">Uncharacterized protein</fullName>
    </submittedName>
</protein>
<dbReference type="AlphaFoldDB" id="A0A395GBQ5"/>
<gene>
    <name evidence="1" type="ORF">BFS35_007590</name>
</gene>
<proteinExistence type="predicted"/>
<evidence type="ECO:0000313" key="2">
    <source>
        <dbReference type="Proteomes" id="UP000229523"/>
    </source>
</evidence>
<reference evidence="1 2" key="1">
    <citation type="journal article" date="2018" name="Front. Microbiol.">
        <title>Description and Comparative Genomics of Macrococcus caseolyticus subsp. hominis subsp. nov., Macrococcus goetzii sp. nov., Macrococcus epidermidis sp. nov., and Macrococcus bohemicus sp. nov., Novel Macrococci From Human Clinical Material With Virulence Potential and Suspected Uptake of Foreign DNA by Natural Transformation.</title>
        <authorList>
            <person name="Maslanova I."/>
            <person name="Wertheimer Z."/>
            <person name="Sedlacek I."/>
            <person name="Svec P."/>
            <person name="Indrakova A."/>
            <person name="Kovarovic V."/>
            <person name="Schumann P."/>
            <person name="Sproer C."/>
            <person name="Kralova S."/>
            <person name="Sedo O."/>
            <person name="Kristofova L."/>
            <person name="Vrbovska V."/>
            <person name="Fuzik T."/>
            <person name="Petras P."/>
            <person name="Zdrahal Z."/>
            <person name="Ruzickova V."/>
            <person name="Doskar J."/>
            <person name="Pantucek R."/>
        </authorList>
    </citation>
    <scope>NUCLEOTIDE SEQUENCE [LARGE SCALE GENOMIC DNA]</scope>
    <source>
        <strain evidence="1 2">CCM 4927</strain>
    </source>
</reference>
<dbReference type="Proteomes" id="UP000229523">
    <property type="component" value="Unassembled WGS sequence"/>
</dbReference>
<dbReference type="EMBL" id="MJBI02000002">
    <property type="protein sequence ID" value="RAI81424.1"/>
    <property type="molecule type" value="Genomic_DNA"/>
</dbReference>
<sequence length="278" mass="33179">MLGLFKKKKTKPEVDESRIDLNIRKELEKTFIKKHVMNAKAVNAIVNIFRKYPQEIIIFDIIDMKSRKFNEIEVKKLSYIESINYPGIFLIIYNSEYQPLIYWHVLSGNMYIHPQFNEIEIVEDNFKLTENYYWDMLREDAKSSLYFVDTPLRGYKTIEWSLEYDALEFEEIIETFNVTGIMFESGLDNMEAILEQFNIKYELDNHFVIINHKVRAEFLKKIYNEIFNHGDHGGLLIFVDMMEPITKEMISDNRVVINNNKVIIPVNDIDDSIYFFNF</sequence>